<feature type="transmembrane region" description="Helical" evidence="7">
    <location>
        <begin position="276"/>
        <end position="300"/>
    </location>
</feature>
<dbReference type="RefSeq" id="WP_081168778.1">
    <property type="nucleotide sequence ID" value="NZ_LWBP01000199.1"/>
</dbReference>
<reference evidence="9" key="1">
    <citation type="submission" date="2016-04" db="EMBL/GenBank/DDBJ databases">
        <authorList>
            <person name="Chen L."/>
            <person name="Zhuang W."/>
            <person name="Wang G."/>
        </authorList>
    </citation>
    <scope>NUCLEOTIDE SEQUENCE [LARGE SCALE GENOMIC DNA]</scope>
    <source>
        <strain evidence="9">208</strain>
    </source>
</reference>
<sequence>METDKIRPKEEQKFLDKNLAPATFGKTGITTRELVFLLALVFCISPLISPPFALLVGLIIARFIGHPYLHLNHKVSHVLLQISVVSLGFRVNIGTALKTGKESFLITIVTILCTLLTGYLTGRIFKTNNKTSYLIAAGTAICGGSAIAAISPVIRAEEKQISVALATTFILNAIALVLFPLIGYYLHLNQTQFGLWCAIAIHDTSSVIGAAGKYGAQALDIAATVKLTRALWIVPLTFISTFIFRNREVRIKIPWFIGLFVVAMCVNSFFPAVRQYSAYISGISRSVLTVTLFLIGCGLSGKPVRSIGLKPVLQGLILWVIVSVATLLVIVYL</sequence>
<evidence type="ECO:0008006" key="10">
    <source>
        <dbReference type="Google" id="ProtNLM"/>
    </source>
</evidence>
<evidence type="ECO:0000256" key="5">
    <source>
        <dbReference type="ARBA" id="ARBA00022989"/>
    </source>
</evidence>
<evidence type="ECO:0000256" key="4">
    <source>
        <dbReference type="ARBA" id="ARBA00022692"/>
    </source>
</evidence>
<comment type="caution">
    <text evidence="8">The sequence shown here is derived from an EMBL/GenBank/DDBJ whole genome shotgun (WGS) entry which is preliminary data.</text>
</comment>
<evidence type="ECO:0000313" key="9">
    <source>
        <dbReference type="Proteomes" id="UP000192276"/>
    </source>
</evidence>
<accession>A0A1V9FEC5</accession>
<feature type="transmembrane region" description="Helical" evidence="7">
    <location>
        <begin position="133"/>
        <end position="154"/>
    </location>
</feature>
<comment type="subcellular location">
    <subcellularLocation>
        <location evidence="1">Cell membrane</location>
        <topology evidence="1">Multi-pass membrane protein</topology>
    </subcellularLocation>
</comment>
<dbReference type="PANTHER" id="PTHR30106:SF1">
    <property type="entry name" value="UPF0324 MEMBRANE PROTEIN FN0533"/>
    <property type="match status" value="1"/>
</dbReference>
<name>A0A1V9FEC5_9BACT</name>
<evidence type="ECO:0000256" key="1">
    <source>
        <dbReference type="ARBA" id="ARBA00004651"/>
    </source>
</evidence>
<dbReference type="Pfam" id="PF03601">
    <property type="entry name" value="Cons_hypoth698"/>
    <property type="match status" value="1"/>
</dbReference>
<dbReference type="OrthoDB" id="9811391at2"/>
<keyword evidence="6 7" id="KW-0472">Membrane</keyword>
<dbReference type="Proteomes" id="UP000192276">
    <property type="component" value="Unassembled WGS sequence"/>
</dbReference>
<dbReference type="EMBL" id="LWBP01000199">
    <property type="protein sequence ID" value="OQP56556.1"/>
    <property type="molecule type" value="Genomic_DNA"/>
</dbReference>
<comment type="similarity">
    <text evidence="2">Belongs to the UPF0324 family.</text>
</comment>
<dbReference type="InterPro" id="IPR018383">
    <property type="entry name" value="UPF0324_pro"/>
</dbReference>
<protein>
    <recommendedName>
        <fullName evidence="10">Sulfate exporter family transporter</fullName>
    </recommendedName>
</protein>
<feature type="transmembrane region" description="Helical" evidence="7">
    <location>
        <begin position="227"/>
        <end position="244"/>
    </location>
</feature>
<keyword evidence="4 7" id="KW-0812">Transmembrane</keyword>
<evidence type="ECO:0000256" key="6">
    <source>
        <dbReference type="ARBA" id="ARBA00023136"/>
    </source>
</evidence>
<dbReference type="GO" id="GO:0005886">
    <property type="term" value="C:plasma membrane"/>
    <property type="evidence" value="ECO:0007669"/>
    <property type="project" value="UniProtKB-SubCell"/>
</dbReference>
<organism evidence="8 9">
    <name type="scientific">Niastella populi</name>
    <dbReference type="NCBI Taxonomy" id="550983"/>
    <lineage>
        <taxon>Bacteria</taxon>
        <taxon>Pseudomonadati</taxon>
        <taxon>Bacteroidota</taxon>
        <taxon>Chitinophagia</taxon>
        <taxon>Chitinophagales</taxon>
        <taxon>Chitinophagaceae</taxon>
        <taxon>Niastella</taxon>
    </lineage>
</organism>
<keyword evidence="3" id="KW-1003">Cell membrane</keyword>
<dbReference type="STRING" id="550983.A4R26_05185"/>
<gene>
    <name evidence="8" type="ORF">A4R26_05185</name>
</gene>
<feature type="transmembrane region" description="Helical" evidence="7">
    <location>
        <begin position="104"/>
        <end position="121"/>
    </location>
</feature>
<keyword evidence="5 7" id="KW-1133">Transmembrane helix</keyword>
<dbReference type="AlphaFoldDB" id="A0A1V9FEC5"/>
<proteinExistence type="inferred from homology"/>
<feature type="transmembrane region" description="Helical" evidence="7">
    <location>
        <begin position="253"/>
        <end position="270"/>
    </location>
</feature>
<keyword evidence="9" id="KW-1185">Reference proteome</keyword>
<feature type="transmembrane region" description="Helical" evidence="7">
    <location>
        <begin position="34"/>
        <end position="63"/>
    </location>
</feature>
<dbReference type="PANTHER" id="PTHR30106">
    <property type="entry name" value="INNER MEMBRANE PROTEIN YEIH-RELATED"/>
    <property type="match status" value="1"/>
</dbReference>
<feature type="transmembrane region" description="Helical" evidence="7">
    <location>
        <begin position="312"/>
        <end position="332"/>
    </location>
</feature>
<evidence type="ECO:0000256" key="3">
    <source>
        <dbReference type="ARBA" id="ARBA00022475"/>
    </source>
</evidence>
<evidence type="ECO:0000256" key="7">
    <source>
        <dbReference type="SAM" id="Phobius"/>
    </source>
</evidence>
<feature type="transmembrane region" description="Helical" evidence="7">
    <location>
        <begin position="161"/>
        <end position="186"/>
    </location>
</feature>
<evidence type="ECO:0000256" key="2">
    <source>
        <dbReference type="ARBA" id="ARBA00007977"/>
    </source>
</evidence>
<evidence type="ECO:0000313" key="8">
    <source>
        <dbReference type="EMBL" id="OQP56556.1"/>
    </source>
</evidence>